<protein>
    <recommendedName>
        <fullName evidence="2">2EXR domain-containing protein</fullName>
    </recommendedName>
</protein>
<dbReference type="PANTHER" id="PTHR35910:SF6">
    <property type="entry name" value="2EXR DOMAIN-CONTAINING PROTEIN"/>
    <property type="match status" value="1"/>
</dbReference>
<feature type="domain" description="2EXR" evidence="2">
    <location>
        <begin position="88"/>
        <end position="188"/>
    </location>
</feature>
<reference evidence="3 4" key="1">
    <citation type="journal article" date="2024" name="Commun. Biol.">
        <title>Comparative genomic analysis of thermophilic fungi reveals convergent evolutionary adaptations and gene losses.</title>
        <authorList>
            <person name="Steindorff A.S."/>
            <person name="Aguilar-Pontes M.V."/>
            <person name="Robinson A.J."/>
            <person name="Andreopoulos B."/>
            <person name="LaButti K."/>
            <person name="Kuo A."/>
            <person name="Mondo S."/>
            <person name="Riley R."/>
            <person name="Otillar R."/>
            <person name="Haridas S."/>
            <person name="Lipzen A."/>
            <person name="Grimwood J."/>
            <person name="Schmutz J."/>
            <person name="Clum A."/>
            <person name="Reid I.D."/>
            <person name="Moisan M.C."/>
            <person name="Butler G."/>
            <person name="Nguyen T.T.M."/>
            <person name="Dewar K."/>
            <person name="Conant G."/>
            <person name="Drula E."/>
            <person name="Henrissat B."/>
            <person name="Hansel C."/>
            <person name="Singer S."/>
            <person name="Hutchinson M.I."/>
            <person name="de Vries R.P."/>
            <person name="Natvig D.O."/>
            <person name="Powell A.J."/>
            <person name="Tsang A."/>
            <person name="Grigoriev I.V."/>
        </authorList>
    </citation>
    <scope>NUCLEOTIDE SEQUENCE [LARGE SCALE GENOMIC DNA]</scope>
    <source>
        <strain evidence="3 4">CBS 494.80</strain>
    </source>
</reference>
<dbReference type="Proteomes" id="UP001595075">
    <property type="component" value="Unassembled WGS sequence"/>
</dbReference>
<name>A0ABR4CJA0_9HELO</name>
<proteinExistence type="predicted"/>
<gene>
    <name evidence="3" type="ORF">VTL71DRAFT_14668</name>
</gene>
<evidence type="ECO:0000256" key="1">
    <source>
        <dbReference type="SAM" id="MobiDB-lite"/>
    </source>
</evidence>
<evidence type="ECO:0000259" key="2">
    <source>
        <dbReference type="Pfam" id="PF20150"/>
    </source>
</evidence>
<comment type="caution">
    <text evidence="3">The sequence shown here is derived from an EMBL/GenBank/DDBJ whole genome shotgun (WGS) entry which is preliminary data.</text>
</comment>
<evidence type="ECO:0000313" key="4">
    <source>
        <dbReference type="Proteomes" id="UP001595075"/>
    </source>
</evidence>
<organism evidence="3 4">
    <name type="scientific">Oculimacula yallundae</name>
    <dbReference type="NCBI Taxonomy" id="86028"/>
    <lineage>
        <taxon>Eukaryota</taxon>
        <taxon>Fungi</taxon>
        <taxon>Dikarya</taxon>
        <taxon>Ascomycota</taxon>
        <taxon>Pezizomycotina</taxon>
        <taxon>Leotiomycetes</taxon>
        <taxon>Helotiales</taxon>
        <taxon>Ploettnerulaceae</taxon>
        <taxon>Oculimacula</taxon>
    </lineage>
</organism>
<evidence type="ECO:0000313" key="3">
    <source>
        <dbReference type="EMBL" id="KAL2069988.1"/>
    </source>
</evidence>
<dbReference type="EMBL" id="JAZHXI010000007">
    <property type="protein sequence ID" value="KAL2069988.1"/>
    <property type="molecule type" value="Genomic_DNA"/>
</dbReference>
<dbReference type="PANTHER" id="PTHR35910">
    <property type="entry name" value="2EXR DOMAIN-CONTAINING PROTEIN"/>
    <property type="match status" value="1"/>
</dbReference>
<keyword evidence="4" id="KW-1185">Reference proteome</keyword>
<dbReference type="InterPro" id="IPR045518">
    <property type="entry name" value="2EXR"/>
</dbReference>
<feature type="region of interest" description="Disordered" evidence="1">
    <location>
        <begin position="1"/>
        <end position="75"/>
    </location>
</feature>
<sequence length="354" mass="40538">MVRAKNRTPRVPSRPSKPSKPHLTLLPRKLGGIRKLAPTDSKRSPKPHVIMDFPSLPISNSTKQKQKDIPSGPSRFRKLQPYTVLEAFTCLPRLPAELRLKVWDFAAFLPRDLDIWVKSFAEVSAPGITNIKTFNFFSSHPTPPILHASHEARMVGLKHYQLRFDVEFMQKPLRIASPPQIYLNLWSDRVCFLGEQVGKSEDEICKCIVLYEIRHLAINVKGFDSTIYDHVSVLQNGPGARYDRQWLNRNIETITFYHQKKISAIGHGVTFIKLNEDMIRDSWSSKVIQKSIPRYHTRNADHLLSKAKRQLQFIRDESLQMLESGPASKVNEHFREMWAGAGDLAITLACIVLD</sequence>
<accession>A0ABR4CJA0</accession>
<dbReference type="Pfam" id="PF20150">
    <property type="entry name" value="2EXR"/>
    <property type="match status" value="1"/>
</dbReference>